<evidence type="ECO:0000313" key="1">
    <source>
        <dbReference type="EMBL" id="KAJ7080891.1"/>
    </source>
</evidence>
<accession>A0AAD6TXB6</accession>
<organism evidence="1 2">
    <name type="scientific">Mycena belliarum</name>
    <dbReference type="NCBI Taxonomy" id="1033014"/>
    <lineage>
        <taxon>Eukaryota</taxon>
        <taxon>Fungi</taxon>
        <taxon>Dikarya</taxon>
        <taxon>Basidiomycota</taxon>
        <taxon>Agaricomycotina</taxon>
        <taxon>Agaricomycetes</taxon>
        <taxon>Agaricomycetidae</taxon>
        <taxon>Agaricales</taxon>
        <taxon>Marasmiineae</taxon>
        <taxon>Mycenaceae</taxon>
        <taxon>Mycena</taxon>
    </lineage>
</organism>
<dbReference type="AlphaFoldDB" id="A0AAD6TXB6"/>
<evidence type="ECO:0000313" key="2">
    <source>
        <dbReference type="Proteomes" id="UP001222325"/>
    </source>
</evidence>
<keyword evidence="2" id="KW-1185">Reference proteome</keyword>
<sequence length="167" mass="19793">MFPVWPDTGPDRLVWESGKWERKVLAFRLYLRVRNNKHRIALTQAVLSGHALAMERMRWAERYKPQVPEKWRLCRFCKDHLEDAIHAMFVCKHAPLIDIRKEFYVKLFQTLPDLRRAYSDPGLFFKDLLVEPQTIGLLGKLAYDSFEIFYSEPMLVINPALYTPNQP</sequence>
<protein>
    <submittedName>
        <fullName evidence="1">Uncharacterized protein</fullName>
    </submittedName>
</protein>
<dbReference type="Proteomes" id="UP001222325">
    <property type="component" value="Unassembled WGS sequence"/>
</dbReference>
<gene>
    <name evidence="1" type="ORF">B0H15DRAFT_786800</name>
</gene>
<name>A0AAD6TXB6_9AGAR</name>
<dbReference type="EMBL" id="JARJCN010000052">
    <property type="protein sequence ID" value="KAJ7080891.1"/>
    <property type="molecule type" value="Genomic_DNA"/>
</dbReference>
<comment type="caution">
    <text evidence="1">The sequence shown here is derived from an EMBL/GenBank/DDBJ whole genome shotgun (WGS) entry which is preliminary data.</text>
</comment>
<reference evidence="1" key="1">
    <citation type="submission" date="2023-03" db="EMBL/GenBank/DDBJ databases">
        <title>Massive genome expansion in bonnet fungi (Mycena s.s.) driven by repeated elements and novel gene families across ecological guilds.</title>
        <authorList>
            <consortium name="Lawrence Berkeley National Laboratory"/>
            <person name="Harder C.B."/>
            <person name="Miyauchi S."/>
            <person name="Viragh M."/>
            <person name="Kuo A."/>
            <person name="Thoen E."/>
            <person name="Andreopoulos B."/>
            <person name="Lu D."/>
            <person name="Skrede I."/>
            <person name="Drula E."/>
            <person name="Henrissat B."/>
            <person name="Morin E."/>
            <person name="Kohler A."/>
            <person name="Barry K."/>
            <person name="LaButti K."/>
            <person name="Morin E."/>
            <person name="Salamov A."/>
            <person name="Lipzen A."/>
            <person name="Mereny Z."/>
            <person name="Hegedus B."/>
            <person name="Baldrian P."/>
            <person name="Stursova M."/>
            <person name="Weitz H."/>
            <person name="Taylor A."/>
            <person name="Grigoriev I.V."/>
            <person name="Nagy L.G."/>
            <person name="Martin F."/>
            <person name="Kauserud H."/>
        </authorList>
    </citation>
    <scope>NUCLEOTIDE SEQUENCE</scope>
    <source>
        <strain evidence="1">CBHHK173m</strain>
    </source>
</reference>
<proteinExistence type="predicted"/>